<comment type="caution">
    <text evidence="1">The sequence shown here is derived from an EMBL/GenBank/DDBJ whole genome shotgun (WGS) entry which is preliminary data.</text>
</comment>
<dbReference type="PATRIC" id="fig|883165.3.peg.1073"/>
<sequence>MKDDSCINSNSAVFTPLAKRHKNVLKIIYHRPKRRVK</sequence>
<evidence type="ECO:0000313" key="1">
    <source>
        <dbReference type="EMBL" id="EPH08865.1"/>
    </source>
</evidence>
<proteinExistence type="predicted"/>
<evidence type="ECO:0000313" key="2">
    <source>
        <dbReference type="Proteomes" id="UP000014539"/>
    </source>
</evidence>
<keyword evidence="2" id="KW-1185">Reference proteome</keyword>
<dbReference type="HOGENOM" id="CLU_3341581_0_0_7"/>
<dbReference type="EMBL" id="AGYD01000008">
    <property type="protein sequence ID" value="EPH08865.1"/>
    <property type="molecule type" value="Genomic_DNA"/>
</dbReference>
<accession>S3YK65</accession>
<dbReference type="AlphaFoldDB" id="S3YK65"/>
<name>S3YK65_9BACT</name>
<gene>
    <name evidence="1" type="ORF">HMPREF9309_01058</name>
</gene>
<organism evidence="1 2">
    <name type="scientific">Campylobacter ureolyticus ACS-301-V-Sch3b</name>
    <dbReference type="NCBI Taxonomy" id="883165"/>
    <lineage>
        <taxon>Bacteria</taxon>
        <taxon>Pseudomonadati</taxon>
        <taxon>Campylobacterota</taxon>
        <taxon>Epsilonproteobacteria</taxon>
        <taxon>Campylobacterales</taxon>
        <taxon>Campylobacteraceae</taxon>
        <taxon>Campylobacter</taxon>
    </lineage>
</organism>
<protein>
    <submittedName>
        <fullName evidence="1">Uncharacterized protein</fullName>
    </submittedName>
</protein>
<reference evidence="1 2" key="1">
    <citation type="submission" date="2013-06" db="EMBL/GenBank/DDBJ databases">
        <title>The Genome Sequence of Campylobacter ureolyticus ACS-301-V-SCH3B.</title>
        <authorList>
            <consortium name="The Broad Institute Genomics Platform"/>
            <person name="Earl A."/>
            <person name="Ward D."/>
            <person name="Feldgarden M."/>
            <person name="Gevers D."/>
            <person name="Saerens B."/>
            <person name="Vaneechoutte M."/>
            <person name="Walker B."/>
            <person name="Young S."/>
            <person name="Zeng Q."/>
            <person name="Gargeya S."/>
            <person name="Fitzgerald M."/>
            <person name="Haas B."/>
            <person name="Abouelleil A."/>
            <person name="Allen A.W."/>
            <person name="Alvarado L."/>
            <person name="Arachchi H.M."/>
            <person name="Berlin A.M."/>
            <person name="Chapman S.B."/>
            <person name="Gainer-Dewar J."/>
            <person name="Goldberg J."/>
            <person name="Griggs A."/>
            <person name="Gujja S."/>
            <person name="Hansen M."/>
            <person name="Howarth C."/>
            <person name="Imamovic A."/>
            <person name="Ireland A."/>
            <person name="Larimer J."/>
            <person name="McCowan C."/>
            <person name="Murphy C."/>
            <person name="Pearson M."/>
            <person name="Poon T.W."/>
            <person name="Priest M."/>
            <person name="Roberts A."/>
            <person name="Saif S."/>
            <person name="Shea T."/>
            <person name="Sisk P."/>
            <person name="Sykes S."/>
            <person name="Wortman J."/>
            <person name="Nusbaum C."/>
            <person name="Birren B."/>
        </authorList>
    </citation>
    <scope>NUCLEOTIDE SEQUENCE [LARGE SCALE GENOMIC DNA]</scope>
    <source>
        <strain evidence="1 2">ACS-301-V-Sch3b</strain>
    </source>
</reference>
<dbReference type="Proteomes" id="UP000014539">
    <property type="component" value="Unassembled WGS sequence"/>
</dbReference>